<feature type="compositionally biased region" description="Basic residues" evidence="1">
    <location>
        <begin position="220"/>
        <end position="235"/>
    </location>
</feature>
<evidence type="ECO:0000313" key="2">
    <source>
        <dbReference type="EMBL" id="KAE9052007.1"/>
    </source>
</evidence>
<gene>
    <name evidence="2" type="ORF">PR001_g911</name>
</gene>
<protein>
    <submittedName>
        <fullName evidence="2">Uncharacterized protein</fullName>
    </submittedName>
</protein>
<evidence type="ECO:0000313" key="3">
    <source>
        <dbReference type="Proteomes" id="UP000429607"/>
    </source>
</evidence>
<proteinExistence type="predicted"/>
<dbReference type="Proteomes" id="UP000429607">
    <property type="component" value="Unassembled WGS sequence"/>
</dbReference>
<name>A0A6A3PAU0_9STRA</name>
<dbReference type="AlphaFoldDB" id="A0A6A3PAU0"/>
<comment type="caution">
    <text evidence="2">The sequence shown here is derived from an EMBL/GenBank/DDBJ whole genome shotgun (WGS) entry which is preliminary data.</text>
</comment>
<evidence type="ECO:0000256" key="1">
    <source>
        <dbReference type="SAM" id="MobiDB-lite"/>
    </source>
</evidence>
<sequence>MFFAMLSVVFPYKKVVLCFLLPGHSHNIADRVIAWCRGATRKMNIYTPSLAVDEVNKVKSVHGVFLNHNDPSHPFYVGWGDLLDKYFKAPPACYTANYLFEIDQGVCTARKTVDTPDENAIVFEMVDPNSTDSIRKAVIKGLFDQAVSTIWEASVRNVQLPRHQTKELTEKKMKSLSAKYFSIPPQHLHYYPSVPDAVANAPVQSADQTDETTTTPSNPKSKRKPGRPRKQKNKLKPNQPSILQFFSPAKQ</sequence>
<accession>A0A6A3PAU0</accession>
<feature type="compositionally biased region" description="Polar residues" evidence="1">
    <location>
        <begin position="203"/>
        <end position="215"/>
    </location>
</feature>
<feature type="compositionally biased region" description="Polar residues" evidence="1">
    <location>
        <begin position="236"/>
        <end position="251"/>
    </location>
</feature>
<reference evidence="2 3" key="1">
    <citation type="submission" date="2018-09" db="EMBL/GenBank/DDBJ databases">
        <title>Genomic investigation of the strawberry pathogen Phytophthora fragariae indicates pathogenicity is determined by transcriptional variation in three key races.</title>
        <authorList>
            <person name="Adams T.M."/>
            <person name="Armitage A.D."/>
            <person name="Sobczyk M.K."/>
            <person name="Bates H.J."/>
            <person name="Dunwell J.M."/>
            <person name="Nellist C.F."/>
            <person name="Harrison R.J."/>
        </authorList>
    </citation>
    <scope>NUCLEOTIDE SEQUENCE [LARGE SCALE GENOMIC DNA]</scope>
    <source>
        <strain evidence="2 3">SCRP249</strain>
    </source>
</reference>
<organism evidence="2 3">
    <name type="scientific">Phytophthora rubi</name>
    <dbReference type="NCBI Taxonomy" id="129364"/>
    <lineage>
        <taxon>Eukaryota</taxon>
        <taxon>Sar</taxon>
        <taxon>Stramenopiles</taxon>
        <taxon>Oomycota</taxon>
        <taxon>Peronosporomycetes</taxon>
        <taxon>Peronosporales</taxon>
        <taxon>Peronosporaceae</taxon>
        <taxon>Phytophthora</taxon>
    </lineage>
</organism>
<dbReference type="EMBL" id="QXFV01000025">
    <property type="protein sequence ID" value="KAE9052007.1"/>
    <property type="molecule type" value="Genomic_DNA"/>
</dbReference>
<feature type="region of interest" description="Disordered" evidence="1">
    <location>
        <begin position="203"/>
        <end position="251"/>
    </location>
</feature>